<organism evidence="1">
    <name type="scientific">Myoviridae sp. ctRPH1</name>
    <dbReference type="NCBI Taxonomy" id="2826650"/>
    <lineage>
        <taxon>Viruses</taxon>
        <taxon>Duplodnaviria</taxon>
        <taxon>Heunggongvirae</taxon>
        <taxon>Uroviricota</taxon>
        <taxon>Caudoviricetes</taxon>
    </lineage>
</organism>
<reference evidence="1" key="1">
    <citation type="journal article" date="2021" name="Proc. Natl. Acad. Sci. U.S.A.">
        <title>A Catalog of Tens of Thousands of Viruses from Human Metagenomes Reveals Hidden Associations with Chronic Diseases.</title>
        <authorList>
            <person name="Tisza M.J."/>
            <person name="Buck C.B."/>
        </authorList>
    </citation>
    <scope>NUCLEOTIDE SEQUENCE</scope>
    <source>
        <strain evidence="1">CtRPH1</strain>
    </source>
</reference>
<protein>
    <submittedName>
        <fullName evidence="1">Uncharacterized protein</fullName>
    </submittedName>
</protein>
<sequence length="155" mass="16655">MLSLITDRTQADVDAVRTLAAKGWAKMTDTEKAAWTAGLKGAYNAADLNRVGAAVLYIAGRLADAGYHAPVEPKQDWQMQDIPTPAQMQRYLADISTIRGALAVPLATPETPASMAGLTYTDANSIEQILLDVDALITKLISAYYYSGEVYTGEV</sequence>
<evidence type="ECO:0000313" key="1">
    <source>
        <dbReference type="EMBL" id="DAD79273.1"/>
    </source>
</evidence>
<accession>A0A8S5MAA0</accession>
<dbReference type="EMBL" id="BK014862">
    <property type="protein sequence ID" value="DAD79273.1"/>
    <property type="molecule type" value="Genomic_DNA"/>
</dbReference>
<name>A0A8S5MAA0_9CAUD</name>
<proteinExistence type="predicted"/>